<dbReference type="InterPro" id="IPR002931">
    <property type="entry name" value="Transglutaminase-like"/>
</dbReference>
<feature type="transmembrane region" description="Helical" evidence="2">
    <location>
        <begin position="107"/>
        <end position="127"/>
    </location>
</feature>
<feature type="compositionally biased region" description="Acidic residues" evidence="1">
    <location>
        <begin position="588"/>
        <end position="604"/>
    </location>
</feature>
<dbReference type="InterPro" id="IPR052901">
    <property type="entry name" value="Bact_TGase-like"/>
</dbReference>
<evidence type="ECO:0000256" key="2">
    <source>
        <dbReference type="SAM" id="Phobius"/>
    </source>
</evidence>
<keyword evidence="5" id="KW-1185">Reference proteome</keyword>
<dbReference type="PANTHER" id="PTHR42736">
    <property type="entry name" value="PROTEIN-GLUTAMINE GAMMA-GLUTAMYLTRANSFERASE"/>
    <property type="match status" value="1"/>
</dbReference>
<feature type="transmembrane region" description="Helical" evidence="2">
    <location>
        <begin position="42"/>
        <end position="60"/>
    </location>
</feature>
<sequence>MKHWFQAIRSSWHHGLTLLWLSIIAMQWVSYTVPFWLQETTVSVALTLLAVTAIEIIFPFKRVYRIVLEGAAVVLIVYNVIISYGIYIPDPLLPAFLDRLPGIAVSMIPYIWFALGAWALLLVSAWWVNGKARILMFIAANITAFAALDSFTTAVMWQEVAWTVFAGMGWLVTRHLRNFQLHYPRGWTYMLRYPMKVALNIAIIFSLVILAGVNMPGVRPTLTDPYTAWQKWNGNSVSSRPSSGSGDAASGGSAANGTTSGYSLNDDNLGGGFNFDYSPVMQVTSDLRTYMRGEIRSVYSGKGWTDDDTSGRGPHNEVQVGEPLERAAASKTETRTLKQTVKLLGGNSYPVLFGGYSISGVDSVDGQEQSSGLSWRSKDSELLWNPGGKTRAYPQTYVVTSEVPIVPLQELSKQTFEQLYGNRDIDPQYLQLPDNYPERVSALAKEITARAQTPYEKTILLQQYLQASFPYTNQPDTSRARSKDMVESFLFEIKEGYCDYYSTALVTMARSLDIPARWVKGYAPGEQAEIPDSVMLQQGAAGYVNNNYTITNADAHSWAEIYFGDYGWVPVEATPGFDVPVLTQSEQDNPDQPEVEVEEPEELEPAAAGQTDKSSGFHPGTWAVAGAAAVLLLWITFLIWQRRLSLRFLITRMRLGGQPSPAQKVVAETERWVRYMRRKGMLKKEHETLRESVARWSVERPQAAGSLAALLKMFERANYSPEVIEDKDWHSVYTEALRLRKSMKSGK</sequence>
<proteinExistence type="predicted"/>
<dbReference type="SMART" id="SM00460">
    <property type="entry name" value="TGc"/>
    <property type="match status" value="1"/>
</dbReference>
<dbReference type="PANTHER" id="PTHR42736:SF1">
    <property type="entry name" value="PROTEIN-GLUTAMINE GAMMA-GLUTAMYLTRANSFERASE"/>
    <property type="match status" value="1"/>
</dbReference>
<dbReference type="RefSeq" id="WP_209878115.1">
    <property type="nucleotide sequence ID" value="NZ_JAGGLV010000024.1"/>
</dbReference>
<evidence type="ECO:0000313" key="5">
    <source>
        <dbReference type="Proteomes" id="UP000773462"/>
    </source>
</evidence>
<keyword evidence="2" id="KW-0472">Membrane</keyword>
<feature type="transmembrane region" description="Helical" evidence="2">
    <location>
        <begin position="620"/>
        <end position="640"/>
    </location>
</feature>
<organism evidence="4 5">
    <name type="scientific">Paenibacillus silagei</name>
    <dbReference type="NCBI Taxonomy" id="1670801"/>
    <lineage>
        <taxon>Bacteria</taxon>
        <taxon>Bacillati</taxon>
        <taxon>Bacillota</taxon>
        <taxon>Bacilli</taxon>
        <taxon>Bacillales</taxon>
        <taxon>Paenibacillaceae</taxon>
        <taxon>Paenibacillus</taxon>
    </lineage>
</organism>
<feature type="transmembrane region" description="Helical" evidence="2">
    <location>
        <begin position="134"/>
        <end position="154"/>
    </location>
</feature>
<dbReference type="SUPFAM" id="SSF54001">
    <property type="entry name" value="Cysteine proteinases"/>
    <property type="match status" value="1"/>
</dbReference>
<dbReference type="EMBL" id="JAGGLV010000024">
    <property type="protein sequence ID" value="MBP2115173.1"/>
    <property type="molecule type" value="Genomic_DNA"/>
</dbReference>
<accession>A0ABS4NYN4</accession>
<dbReference type="InterPro" id="IPR038765">
    <property type="entry name" value="Papain-like_cys_pep_sf"/>
</dbReference>
<keyword evidence="2" id="KW-0812">Transmembrane</keyword>
<evidence type="ECO:0000259" key="3">
    <source>
        <dbReference type="SMART" id="SM00460"/>
    </source>
</evidence>
<feature type="transmembrane region" description="Helical" evidence="2">
    <location>
        <begin position="197"/>
        <end position="215"/>
    </location>
</feature>
<protein>
    <recommendedName>
        <fullName evidence="3">Transglutaminase-like domain-containing protein</fullName>
    </recommendedName>
</protein>
<name>A0ABS4NYN4_9BACL</name>
<feature type="transmembrane region" description="Helical" evidence="2">
    <location>
        <begin position="12"/>
        <end position="30"/>
    </location>
</feature>
<keyword evidence="2" id="KW-1133">Transmembrane helix</keyword>
<comment type="caution">
    <text evidence="4">The sequence shown here is derived from an EMBL/GenBank/DDBJ whole genome shotgun (WGS) entry which is preliminary data.</text>
</comment>
<feature type="region of interest" description="Disordered" evidence="1">
    <location>
        <begin position="581"/>
        <end position="615"/>
    </location>
</feature>
<feature type="domain" description="Transglutaminase-like" evidence="3">
    <location>
        <begin position="490"/>
        <end position="575"/>
    </location>
</feature>
<dbReference type="Gene3D" id="3.10.620.30">
    <property type="match status" value="1"/>
</dbReference>
<feature type="transmembrane region" description="Helical" evidence="2">
    <location>
        <begin position="160"/>
        <end position="176"/>
    </location>
</feature>
<evidence type="ECO:0000313" key="4">
    <source>
        <dbReference type="EMBL" id="MBP2115173.1"/>
    </source>
</evidence>
<dbReference type="Pfam" id="PF01841">
    <property type="entry name" value="Transglut_core"/>
    <property type="match status" value="1"/>
</dbReference>
<feature type="region of interest" description="Disordered" evidence="1">
    <location>
        <begin position="301"/>
        <end position="321"/>
    </location>
</feature>
<reference evidence="4 5" key="1">
    <citation type="submission" date="2021-03" db="EMBL/GenBank/DDBJ databases">
        <title>Genomic Encyclopedia of Type Strains, Phase IV (KMG-IV): sequencing the most valuable type-strain genomes for metagenomic binning, comparative biology and taxonomic classification.</title>
        <authorList>
            <person name="Goeker M."/>
        </authorList>
    </citation>
    <scope>NUCLEOTIDE SEQUENCE [LARGE SCALE GENOMIC DNA]</scope>
    <source>
        <strain evidence="4 5">DSM 101953</strain>
    </source>
</reference>
<feature type="transmembrane region" description="Helical" evidence="2">
    <location>
        <begin position="67"/>
        <end position="87"/>
    </location>
</feature>
<evidence type="ECO:0000256" key="1">
    <source>
        <dbReference type="SAM" id="MobiDB-lite"/>
    </source>
</evidence>
<dbReference type="Proteomes" id="UP000773462">
    <property type="component" value="Unassembled WGS sequence"/>
</dbReference>
<gene>
    <name evidence="4" type="ORF">J2Z70_005359</name>
</gene>